<dbReference type="Proteomes" id="UP000308760">
    <property type="component" value="Unassembled WGS sequence"/>
</dbReference>
<dbReference type="Gene3D" id="1.10.443.10">
    <property type="entry name" value="Intergrase catalytic core"/>
    <property type="match status" value="1"/>
</dbReference>
<evidence type="ECO:0000256" key="1">
    <source>
        <dbReference type="ARBA" id="ARBA00008857"/>
    </source>
</evidence>
<dbReference type="AlphaFoldDB" id="A0A4S8QFP8"/>
<dbReference type="SUPFAM" id="SSF56349">
    <property type="entry name" value="DNA breaking-rejoining enzymes"/>
    <property type="match status" value="1"/>
</dbReference>
<dbReference type="CDD" id="cd01189">
    <property type="entry name" value="INT_ICEBs1_C_like"/>
    <property type="match status" value="1"/>
</dbReference>
<organism evidence="5 6">
    <name type="scientific">Glycomyces buryatensis</name>
    <dbReference type="NCBI Taxonomy" id="2570927"/>
    <lineage>
        <taxon>Bacteria</taxon>
        <taxon>Bacillati</taxon>
        <taxon>Actinomycetota</taxon>
        <taxon>Actinomycetes</taxon>
        <taxon>Glycomycetales</taxon>
        <taxon>Glycomycetaceae</taxon>
        <taxon>Glycomyces</taxon>
    </lineage>
</organism>
<keyword evidence="2" id="KW-0238">DNA-binding</keyword>
<gene>
    <name evidence="5" type="ORF">FAB82_00920</name>
</gene>
<reference evidence="6" key="1">
    <citation type="submission" date="2019-04" db="EMBL/GenBank/DDBJ databases">
        <title>Nocardioides xinjiangensis sp. nov.</title>
        <authorList>
            <person name="Liu S."/>
        </authorList>
    </citation>
    <scope>NUCLEOTIDE SEQUENCE [LARGE SCALE GENOMIC DNA]</scope>
    <source>
        <strain evidence="6">18</strain>
    </source>
</reference>
<dbReference type="InterPro" id="IPR013762">
    <property type="entry name" value="Integrase-like_cat_sf"/>
</dbReference>
<dbReference type="GO" id="GO:0006310">
    <property type="term" value="P:DNA recombination"/>
    <property type="evidence" value="ECO:0007669"/>
    <property type="project" value="UniProtKB-KW"/>
</dbReference>
<evidence type="ECO:0000313" key="5">
    <source>
        <dbReference type="EMBL" id="THV43453.1"/>
    </source>
</evidence>
<evidence type="ECO:0000313" key="6">
    <source>
        <dbReference type="Proteomes" id="UP000308760"/>
    </source>
</evidence>
<keyword evidence="3" id="KW-0233">DNA recombination</keyword>
<dbReference type="EMBL" id="STGY01000003">
    <property type="protein sequence ID" value="THV43453.1"/>
    <property type="molecule type" value="Genomic_DNA"/>
</dbReference>
<dbReference type="PANTHER" id="PTHR30349:SF64">
    <property type="entry name" value="PROPHAGE INTEGRASE INTD-RELATED"/>
    <property type="match status" value="1"/>
</dbReference>
<dbReference type="OrthoDB" id="1822491at2"/>
<dbReference type="InterPro" id="IPR002104">
    <property type="entry name" value="Integrase_catalytic"/>
</dbReference>
<dbReference type="Gene3D" id="1.10.150.130">
    <property type="match status" value="1"/>
</dbReference>
<evidence type="ECO:0000259" key="4">
    <source>
        <dbReference type="PROSITE" id="PS51898"/>
    </source>
</evidence>
<comment type="caution">
    <text evidence="5">The sequence shown here is derived from an EMBL/GenBank/DDBJ whole genome shotgun (WGS) entry which is preliminary data.</text>
</comment>
<dbReference type="GO" id="GO:0015074">
    <property type="term" value="P:DNA integration"/>
    <property type="evidence" value="ECO:0007669"/>
    <property type="project" value="InterPro"/>
</dbReference>
<feature type="domain" description="Tyr recombinase" evidence="4">
    <location>
        <begin position="177"/>
        <end position="366"/>
    </location>
</feature>
<dbReference type="PANTHER" id="PTHR30349">
    <property type="entry name" value="PHAGE INTEGRASE-RELATED"/>
    <property type="match status" value="1"/>
</dbReference>
<dbReference type="InterPro" id="IPR010998">
    <property type="entry name" value="Integrase_recombinase_N"/>
</dbReference>
<name>A0A4S8QFP8_9ACTN</name>
<protein>
    <submittedName>
        <fullName evidence="5">Site-specific integrase</fullName>
    </submittedName>
</protein>
<dbReference type="GO" id="GO:0003677">
    <property type="term" value="F:DNA binding"/>
    <property type="evidence" value="ECO:0007669"/>
    <property type="project" value="UniProtKB-KW"/>
</dbReference>
<dbReference type="InterPro" id="IPR050090">
    <property type="entry name" value="Tyrosine_recombinase_XerCD"/>
</dbReference>
<comment type="similarity">
    <text evidence="1">Belongs to the 'phage' integrase family.</text>
</comment>
<sequence length="389" mass="42658">MARAWVEDRRKHAAYLEAVERAKATGRKPPARWRVRWYDPDGKARAKAVARKPDADALAAKIESELSSGAYRDPSAGRVLVRDVAEAWLAAQSTQKRSTLELYRTMIDAHILPRWGGVQVDRVRRDDIAVWLGALDGGADKKRLAYSIMARIMEWCVPERIAVNPVRSVKPPKAAPSRKVFLTAEEVEALADATTGRASRVLVLVLAYVGLRIGEAAALKARNVDLKRRRVRIEATLIEGKGGLYEDTPKSGESRTVALPASVAAELKPLIEECREPDSYVFTTDSGSPLRLDTWRRHHFAPAVAAAGLKGKDITPHALRHTAASLAIAEGADVKVVQTMLGHAKATITLDTYGHLFPDRLDEVAGRLDKARAAARLQRAKSKALRSDA</sequence>
<reference evidence="5 6" key="2">
    <citation type="submission" date="2019-05" db="EMBL/GenBank/DDBJ databases">
        <title>Glycomyces buryatensis sp. nov.</title>
        <authorList>
            <person name="Nikitina E."/>
        </authorList>
    </citation>
    <scope>NUCLEOTIDE SEQUENCE [LARGE SCALE GENOMIC DNA]</scope>
    <source>
        <strain evidence="5 6">18</strain>
    </source>
</reference>
<proteinExistence type="inferred from homology"/>
<evidence type="ECO:0000256" key="2">
    <source>
        <dbReference type="ARBA" id="ARBA00023125"/>
    </source>
</evidence>
<dbReference type="InterPro" id="IPR011010">
    <property type="entry name" value="DNA_brk_join_enz"/>
</dbReference>
<accession>A0A4S8QFP8</accession>
<dbReference type="Pfam" id="PF00589">
    <property type="entry name" value="Phage_integrase"/>
    <property type="match status" value="1"/>
</dbReference>
<dbReference type="RefSeq" id="WP_136532662.1">
    <property type="nucleotide sequence ID" value="NZ_STGY01000003.1"/>
</dbReference>
<dbReference type="PROSITE" id="PS51898">
    <property type="entry name" value="TYR_RECOMBINASE"/>
    <property type="match status" value="1"/>
</dbReference>
<keyword evidence="6" id="KW-1185">Reference proteome</keyword>
<evidence type="ECO:0000256" key="3">
    <source>
        <dbReference type="ARBA" id="ARBA00023172"/>
    </source>
</evidence>